<accession>A0A2A7BFX3</accession>
<keyword evidence="1" id="KW-1133">Transmembrane helix</keyword>
<evidence type="ECO:0000313" key="3">
    <source>
        <dbReference type="Proteomes" id="UP000220438"/>
    </source>
</evidence>
<organism evidence="2 3">
    <name type="scientific">Faecalibacterium prausnitzii</name>
    <dbReference type="NCBI Taxonomy" id="853"/>
    <lineage>
        <taxon>Bacteria</taxon>
        <taxon>Bacillati</taxon>
        <taxon>Bacillota</taxon>
        <taxon>Clostridia</taxon>
        <taxon>Eubacteriales</taxon>
        <taxon>Oscillospiraceae</taxon>
        <taxon>Faecalibacterium</taxon>
    </lineage>
</organism>
<dbReference type="Proteomes" id="UP000220438">
    <property type="component" value="Unassembled WGS sequence"/>
</dbReference>
<keyword evidence="1" id="KW-0812">Transmembrane</keyword>
<protein>
    <submittedName>
        <fullName evidence="2">Uncharacterized protein</fullName>
    </submittedName>
</protein>
<sequence>MLNLRFTDSVTKAASTMITEIVLGYIAIILLITILRIAGKAFDIPIENPRTFCFGIVPDLTNATFVAKRSIRNNARVVDRRVIRNDRSCCS</sequence>
<evidence type="ECO:0000313" key="2">
    <source>
        <dbReference type="EMBL" id="PDX90310.1"/>
    </source>
</evidence>
<dbReference type="EMBL" id="NOUW01000009">
    <property type="protein sequence ID" value="PDX90310.1"/>
    <property type="molecule type" value="Genomic_DNA"/>
</dbReference>
<comment type="caution">
    <text evidence="2">The sequence shown here is derived from an EMBL/GenBank/DDBJ whole genome shotgun (WGS) entry which is preliminary data.</text>
</comment>
<feature type="transmembrane region" description="Helical" evidence="1">
    <location>
        <begin position="21"/>
        <end position="39"/>
    </location>
</feature>
<proteinExistence type="predicted"/>
<name>A0A2A7BFX3_9FIRM</name>
<evidence type="ECO:0000256" key="1">
    <source>
        <dbReference type="SAM" id="Phobius"/>
    </source>
</evidence>
<gene>
    <name evidence="2" type="ORF">CHR61_02980</name>
</gene>
<reference evidence="2 3" key="1">
    <citation type="journal article" date="2017" name="Front. Microbiol.">
        <title>New Insights into the Diversity of the Genus Faecalibacterium.</title>
        <authorList>
            <person name="Benevides L."/>
            <person name="Burman S."/>
            <person name="Martin R."/>
            <person name="Robert V."/>
            <person name="Thomas M."/>
            <person name="Miquel S."/>
            <person name="Chain F."/>
            <person name="Sokol H."/>
            <person name="Bermudez-Humaran L.G."/>
            <person name="Morrison M."/>
            <person name="Langella P."/>
            <person name="Azevedo V.A."/>
            <person name="Chatel J.M."/>
            <person name="Soares S."/>
        </authorList>
    </citation>
    <scope>NUCLEOTIDE SEQUENCE [LARGE SCALE GENOMIC DNA]</scope>
    <source>
        <strain evidence="2 3">AHMP21</strain>
    </source>
</reference>
<keyword evidence="1" id="KW-0472">Membrane</keyword>
<dbReference type="AlphaFoldDB" id="A0A2A7BFX3"/>